<accession>A0A8K0DPI8</accession>
<organism evidence="2 3">
    <name type="scientific">Ignelater luminosus</name>
    <name type="common">Cucubano</name>
    <name type="synonym">Pyrophorus luminosus</name>
    <dbReference type="NCBI Taxonomy" id="2038154"/>
    <lineage>
        <taxon>Eukaryota</taxon>
        <taxon>Metazoa</taxon>
        <taxon>Ecdysozoa</taxon>
        <taxon>Arthropoda</taxon>
        <taxon>Hexapoda</taxon>
        <taxon>Insecta</taxon>
        <taxon>Pterygota</taxon>
        <taxon>Neoptera</taxon>
        <taxon>Endopterygota</taxon>
        <taxon>Coleoptera</taxon>
        <taxon>Polyphaga</taxon>
        <taxon>Elateriformia</taxon>
        <taxon>Elateroidea</taxon>
        <taxon>Elateridae</taxon>
        <taxon>Agrypninae</taxon>
        <taxon>Pyrophorini</taxon>
        <taxon>Ignelater</taxon>
    </lineage>
</organism>
<gene>
    <name evidence="2" type="ORF">ILUMI_02024</name>
</gene>
<feature type="region of interest" description="Disordered" evidence="1">
    <location>
        <begin position="70"/>
        <end position="107"/>
    </location>
</feature>
<dbReference type="Proteomes" id="UP000801492">
    <property type="component" value="Unassembled WGS sequence"/>
</dbReference>
<evidence type="ECO:0000256" key="1">
    <source>
        <dbReference type="SAM" id="MobiDB-lite"/>
    </source>
</evidence>
<name>A0A8K0DPI8_IGNLU</name>
<keyword evidence="3" id="KW-1185">Reference proteome</keyword>
<evidence type="ECO:0000313" key="2">
    <source>
        <dbReference type="EMBL" id="KAF2904135.1"/>
    </source>
</evidence>
<reference evidence="2" key="1">
    <citation type="submission" date="2019-08" db="EMBL/GenBank/DDBJ databases">
        <title>The genome of the North American firefly Photinus pyralis.</title>
        <authorList>
            <consortium name="Photinus pyralis genome working group"/>
            <person name="Fallon T.R."/>
            <person name="Sander Lower S.E."/>
            <person name="Weng J.-K."/>
        </authorList>
    </citation>
    <scope>NUCLEOTIDE SEQUENCE</scope>
    <source>
        <strain evidence="2">TRF0915ILg1</strain>
        <tissue evidence="2">Whole body</tissue>
    </source>
</reference>
<comment type="caution">
    <text evidence="2">The sequence shown here is derived from an EMBL/GenBank/DDBJ whole genome shotgun (WGS) entry which is preliminary data.</text>
</comment>
<sequence length="107" mass="12334">MELLEGTNIAPETEPLVTLNTVPEPFSDKVRHSCEEDKDRKGIWPRSYITRNGQTRPGLEEAEREAMKNLVLPDPGDFKREEHHPRRSHSSGQRQSKLEETLENLDT</sequence>
<proteinExistence type="predicted"/>
<dbReference type="AlphaFoldDB" id="A0A8K0DPI8"/>
<evidence type="ECO:0000313" key="3">
    <source>
        <dbReference type="Proteomes" id="UP000801492"/>
    </source>
</evidence>
<dbReference type="EMBL" id="VTPC01000842">
    <property type="protein sequence ID" value="KAF2904135.1"/>
    <property type="molecule type" value="Genomic_DNA"/>
</dbReference>
<protein>
    <submittedName>
        <fullName evidence="2">Uncharacterized protein</fullName>
    </submittedName>
</protein>